<reference evidence="1 2" key="1">
    <citation type="submission" date="2013-11" db="EMBL/GenBank/DDBJ databases">
        <title>The Genome Sequence of Phytophthora parasitica P1976.</title>
        <authorList>
            <consortium name="The Broad Institute Genomics Platform"/>
            <person name="Russ C."/>
            <person name="Tyler B."/>
            <person name="Panabieres F."/>
            <person name="Shan W."/>
            <person name="Tripathy S."/>
            <person name="Grunwald N."/>
            <person name="Machado M."/>
            <person name="Johnson C.S."/>
            <person name="Walker B."/>
            <person name="Young S."/>
            <person name="Zeng Q."/>
            <person name="Gargeya S."/>
            <person name="Fitzgerald M."/>
            <person name="Haas B."/>
            <person name="Abouelleil A."/>
            <person name="Allen A.W."/>
            <person name="Alvarado L."/>
            <person name="Arachchi H.M."/>
            <person name="Berlin A.M."/>
            <person name="Chapman S.B."/>
            <person name="Gainer-Dewar J."/>
            <person name="Goldberg J."/>
            <person name="Griggs A."/>
            <person name="Gujja S."/>
            <person name="Hansen M."/>
            <person name="Howarth C."/>
            <person name="Imamovic A."/>
            <person name="Ireland A."/>
            <person name="Larimer J."/>
            <person name="McCowan C."/>
            <person name="Murphy C."/>
            <person name="Pearson M."/>
            <person name="Poon T.W."/>
            <person name="Priest M."/>
            <person name="Roberts A."/>
            <person name="Saif S."/>
            <person name="Shea T."/>
            <person name="Sisk P."/>
            <person name="Sykes S."/>
            <person name="Wortman J."/>
            <person name="Nusbaum C."/>
            <person name="Birren B."/>
        </authorList>
    </citation>
    <scope>NUCLEOTIDE SEQUENCE [LARGE SCALE GENOMIC DNA]</scope>
    <source>
        <strain evidence="1 2">P1976</strain>
    </source>
</reference>
<organism evidence="1 2">
    <name type="scientific">Phytophthora nicotianae P1976</name>
    <dbReference type="NCBI Taxonomy" id="1317066"/>
    <lineage>
        <taxon>Eukaryota</taxon>
        <taxon>Sar</taxon>
        <taxon>Stramenopiles</taxon>
        <taxon>Oomycota</taxon>
        <taxon>Peronosporomycetes</taxon>
        <taxon>Peronosporales</taxon>
        <taxon>Peronosporaceae</taxon>
        <taxon>Phytophthora</taxon>
    </lineage>
</organism>
<accession>A0A081AS08</accession>
<dbReference type="Proteomes" id="UP000028582">
    <property type="component" value="Unassembled WGS sequence"/>
</dbReference>
<name>A0A081AS08_PHYNI</name>
<proteinExistence type="predicted"/>
<comment type="caution">
    <text evidence="1">The sequence shown here is derived from an EMBL/GenBank/DDBJ whole genome shotgun (WGS) entry which is preliminary data.</text>
</comment>
<evidence type="ECO:0000313" key="1">
    <source>
        <dbReference type="EMBL" id="ETO81669.1"/>
    </source>
</evidence>
<sequence>MSSVGVQLLSSAFLVSMAIISDLRIAASADQVNLKYARAGSDGSTSI</sequence>
<dbReference type="EMBL" id="ANJA01000837">
    <property type="protein sequence ID" value="ETO81669.1"/>
    <property type="molecule type" value="Genomic_DNA"/>
</dbReference>
<evidence type="ECO:0000313" key="2">
    <source>
        <dbReference type="Proteomes" id="UP000028582"/>
    </source>
</evidence>
<gene>
    <name evidence="1" type="ORF">F444_04079</name>
</gene>
<protein>
    <submittedName>
        <fullName evidence="1">Uncharacterized protein</fullName>
    </submittedName>
</protein>
<dbReference type="AlphaFoldDB" id="A0A081AS08"/>